<evidence type="ECO:0000313" key="3">
    <source>
        <dbReference type="Proteomes" id="UP000824596"/>
    </source>
</evidence>
<organism evidence="2 3">
    <name type="scientific">Hirsutella rhossiliensis</name>
    <dbReference type="NCBI Taxonomy" id="111463"/>
    <lineage>
        <taxon>Eukaryota</taxon>
        <taxon>Fungi</taxon>
        <taxon>Dikarya</taxon>
        <taxon>Ascomycota</taxon>
        <taxon>Pezizomycotina</taxon>
        <taxon>Sordariomycetes</taxon>
        <taxon>Hypocreomycetidae</taxon>
        <taxon>Hypocreales</taxon>
        <taxon>Ophiocordycipitaceae</taxon>
        <taxon>Hirsutella</taxon>
    </lineage>
</organism>
<sequence>MIRLWDQRARPWRLVLRYLAAACLVALCIACFVLRQHHAQTWRAPALRGSKHPIQRLMAEAKARCDRLMSRRSHDVKAAASRYRQRRGRHPPPGFDRWFQAARDADAVVVEDFFDRIYKDLTPFWALDPDTTRTRAQAWHFVVRVRNGKAHGVGDVQGHVPWLQLWTGLVDEFAQHLPDVDMPINMLDEPRILVPFDDMAKLVKRANQQRSMAEVAEVTGEFRGLGDVDDRKPEAYEPQWHGPSSSYWDLAVKTCGVHTPAYAVAQIDDFSSPAEMPGDWTPGYAFDGFVRNWTAAMDPCLQPHLRQLHGTFIEPISLSSTEELVPLFGGSKLPMNNEILIPGAMYLTDDAFYSGGDSHGPPWHRKKDGLIWRGDASGGRAREHSWHHFQRHRLVDMLNGTTVSRVEASGVRASAFALPSQVVHHSRRQKPGELGAWLKDFADAAFVHLCPPGECDFLASRFRIAEQMPMQAQYEYKFLPDADGNSFSARFRGFLRSTSLPLKATIYAEWHDDRLVPWAHFVPLDNTFRDLYPVLDFFADGDGRPGDAAAASIAQTGRQWAEQVLRREDMRLYVWRLLLEWARVCDDNRHRLGFVGDLTP</sequence>
<dbReference type="GeneID" id="68349296"/>
<keyword evidence="2" id="KW-0808">Transferase</keyword>
<dbReference type="EMBL" id="JAIZPD010000001">
    <property type="protein sequence ID" value="KAH0967525.1"/>
    <property type="molecule type" value="Genomic_DNA"/>
</dbReference>
<accession>A0A9P8N652</accession>
<keyword evidence="3" id="KW-1185">Reference proteome</keyword>
<dbReference type="OrthoDB" id="541052at2759"/>
<dbReference type="InterPro" id="IPR006598">
    <property type="entry name" value="CAP10"/>
</dbReference>
<evidence type="ECO:0000259" key="1">
    <source>
        <dbReference type="SMART" id="SM00672"/>
    </source>
</evidence>
<dbReference type="AlphaFoldDB" id="A0A9P8N652"/>
<dbReference type="SMART" id="SM00672">
    <property type="entry name" value="CAP10"/>
    <property type="match status" value="1"/>
</dbReference>
<proteinExistence type="predicted"/>
<dbReference type="InterPro" id="IPR051091">
    <property type="entry name" value="O-Glucosyltr/Glycosyltrsf_90"/>
</dbReference>
<gene>
    <name evidence="2" type="ORF">HRG_00167</name>
</gene>
<reference evidence="2" key="1">
    <citation type="submission" date="2021-09" db="EMBL/GenBank/DDBJ databases">
        <title>A high-quality genome of the endoparasitic fungus Hirsutella rhossiliensis with a comparison of Hirsutella genomes reveals transposable elements contributing to genome size variation.</title>
        <authorList>
            <person name="Lin R."/>
            <person name="Jiao Y."/>
            <person name="Sun X."/>
            <person name="Ling J."/>
            <person name="Xie B."/>
            <person name="Cheng X."/>
        </authorList>
    </citation>
    <scope>NUCLEOTIDE SEQUENCE</scope>
    <source>
        <strain evidence="2">HR02</strain>
    </source>
</reference>
<name>A0A9P8N652_9HYPO</name>
<dbReference type="RefSeq" id="XP_044725038.1">
    <property type="nucleotide sequence ID" value="XM_044858638.1"/>
</dbReference>
<dbReference type="PANTHER" id="PTHR12203">
    <property type="entry name" value="KDEL LYS-ASP-GLU-LEU CONTAINING - RELATED"/>
    <property type="match status" value="1"/>
</dbReference>
<dbReference type="Pfam" id="PF05686">
    <property type="entry name" value="Glyco_transf_90"/>
    <property type="match status" value="1"/>
</dbReference>
<feature type="domain" description="Glycosyl transferase CAP10" evidence="1">
    <location>
        <begin position="303"/>
        <end position="581"/>
    </location>
</feature>
<dbReference type="Proteomes" id="UP000824596">
    <property type="component" value="Unassembled WGS sequence"/>
</dbReference>
<comment type="caution">
    <text evidence="2">The sequence shown here is derived from an EMBL/GenBank/DDBJ whole genome shotgun (WGS) entry which is preliminary data.</text>
</comment>
<dbReference type="GO" id="GO:0016740">
    <property type="term" value="F:transferase activity"/>
    <property type="evidence" value="ECO:0007669"/>
    <property type="project" value="UniProtKB-KW"/>
</dbReference>
<evidence type="ECO:0000313" key="2">
    <source>
        <dbReference type="EMBL" id="KAH0967525.1"/>
    </source>
</evidence>
<protein>
    <submittedName>
        <fullName evidence="2">Glycosyl transferase family 90 domain-containing protein</fullName>
    </submittedName>
</protein>
<dbReference type="PANTHER" id="PTHR12203:SF22">
    <property type="entry name" value="CAPSULE ASSOCIATED PROTEIN"/>
    <property type="match status" value="1"/>
</dbReference>